<dbReference type="GO" id="GO:0019888">
    <property type="term" value="F:protein phosphatase regulator activity"/>
    <property type="evidence" value="ECO:0007669"/>
    <property type="project" value="TreeGrafter"/>
</dbReference>
<gene>
    <name evidence="3" type="primary">PPP4R1_1</name>
    <name evidence="3" type="ORF">g.88160</name>
</gene>
<keyword evidence="1" id="KW-0677">Repeat</keyword>
<dbReference type="GO" id="GO:0005737">
    <property type="term" value="C:cytoplasm"/>
    <property type="evidence" value="ECO:0007669"/>
    <property type="project" value="TreeGrafter"/>
</dbReference>
<dbReference type="PANTHER" id="PTHR10648:SF1">
    <property type="entry name" value="SERINE_THREONINE-PROTEIN PHOSPHATASE 4 REGULATORY SUBUNIT 1"/>
    <property type="match status" value="1"/>
</dbReference>
<accession>A0A2S2QG42</accession>
<dbReference type="InterPro" id="IPR021133">
    <property type="entry name" value="HEAT_type_2"/>
</dbReference>
<dbReference type="OrthoDB" id="340346at2759"/>
<dbReference type="SUPFAM" id="SSF48371">
    <property type="entry name" value="ARM repeat"/>
    <property type="match status" value="1"/>
</dbReference>
<dbReference type="Gene3D" id="1.25.10.10">
    <property type="entry name" value="Leucine-rich Repeat Variant"/>
    <property type="match status" value="1"/>
</dbReference>
<dbReference type="InterPro" id="IPR011989">
    <property type="entry name" value="ARM-like"/>
</dbReference>
<dbReference type="InterPro" id="IPR000357">
    <property type="entry name" value="HEAT"/>
</dbReference>
<evidence type="ECO:0000256" key="1">
    <source>
        <dbReference type="ARBA" id="ARBA00022737"/>
    </source>
</evidence>
<dbReference type="PANTHER" id="PTHR10648">
    <property type="entry name" value="SERINE/THREONINE-PROTEIN PHOSPHATASE PP2A 65 KDA REGULATORY SUBUNIT"/>
    <property type="match status" value="1"/>
</dbReference>
<dbReference type="InterPro" id="IPR051023">
    <property type="entry name" value="PP2A_Regulatory_Subunit_A"/>
</dbReference>
<protein>
    <submittedName>
        <fullName evidence="3">Serine/threonine-protein phosphatase 4 regulatory subunit 1</fullName>
    </submittedName>
</protein>
<dbReference type="PROSITE" id="PS50077">
    <property type="entry name" value="HEAT_REPEAT"/>
    <property type="match status" value="1"/>
</dbReference>
<feature type="repeat" description="HEAT" evidence="2">
    <location>
        <begin position="404"/>
        <end position="427"/>
    </location>
</feature>
<reference evidence="3" key="1">
    <citation type="submission" date="2018-04" db="EMBL/GenBank/DDBJ databases">
        <title>Transcriptome assembly of Sipha flava.</title>
        <authorList>
            <person name="Scully E.D."/>
            <person name="Geib S.M."/>
            <person name="Palmer N.A."/>
            <person name="Koch K."/>
            <person name="Bradshaw J."/>
            <person name="Heng-Moss T."/>
            <person name="Sarath G."/>
        </authorList>
    </citation>
    <scope>NUCLEOTIDE SEQUENCE</scope>
</reference>
<dbReference type="AlphaFoldDB" id="A0A2S2QG42"/>
<sequence>MFTLVFSKIFVMFSNLKYIFRMKCQTSQEYFKATELLMDREKPWSNETTMKNDNKFWVADYNVKTESEELYSTFAYWREPICDTKSSFSFENDCDDKESEVERLQSMIPNKLWYVPMNNNSNLNCTDMKKSEFEVKPIVEGNGDSKPSTAELNDNYLVVPALLLDNYADMAGAFDDSDLASQCACMLPAVLVTIGPAHWPLLRHTYYVLASHRSWKVRRKAASYIHKLAIYIGEEATSRDLLPIFESLVLDLDEVRSGAIDNFAAFLRMLSPSVRSDLAPMLCRFLKTDYEWNWRFRQNFCEQLAESLHLFTPLDMYHHIHEVCLSLLMDRISSVRQSALSLVPELLVVLNKNLGLKRLMVNELVTQFGRADSWSRRQMFAQICSYILNYGDRCLSAVDFSNELLPCLLNLGSDRVPNVRLMVAKTLYSQIVNNPIFMDLQNPQHHVLTETLTRLRRDEDRDVRYFADSNRGGFGISAN</sequence>
<dbReference type="InterPro" id="IPR016024">
    <property type="entry name" value="ARM-type_fold"/>
</dbReference>
<name>A0A2S2QG42_9HEMI</name>
<evidence type="ECO:0000313" key="3">
    <source>
        <dbReference type="EMBL" id="MBY76694.1"/>
    </source>
</evidence>
<evidence type="ECO:0000256" key="2">
    <source>
        <dbReference type="PROSITE-ProRule" id="PRU00103"/>
    </source>
</evidence>
<dbReference type="EMBL" id="GGMS01007491">
    <property type="protein sequence ID" value="MBY76694.1"/>
    <property type="molecule type" value="Transcribed_RNA"/>
</dbReference>
<proteinExistence type="predicted"/>
<dbReference type="Pfam" id="PF02985">
    <property type="entry name" value="HEAT"/>
    <property type="match status" value="1"/>
</dbReference>
<organism evidence="3">
    <name type="scientific">Sipha flava</name>
    <name type="common">yellow sugarcane aphid</name>
    <dbReference type="NCBI Taxonomy" id="143950"/>
    <lineage>
        <taxon>Eukaryota</taxon>
        <taxon>Metazoa</taxon>
        <taxon>Ecdysozoa</taxon>
        <taxon>Arthropoda</taxon>
        <taxon>Hexapoda</taxon>
        <taxon>Insecta</taxon>
        <taxon>Pterygota</taxon>
        <taxon>Neoptera</taxon>
        <taxon>Paraneoptera</taxon>
        <taxon>Hemiptera</taxon>
        <taxon>Sternorrhyncha</taxon>
        <taxon>Aphidomorpha</taxon>
        <taxon>Aphidoidea</taxon>
        <taxon>Aphididae</taxon>
        <taxon>Sipha</taxon>
    </lineage>
</organism>